<organism evidence="1 2">
    <name type="scientific">Paenibacillus albilobatus</name>
    <dbReference type="NCBI Taxonomy" id="2716884"/>
    <lineage>
        <taxon>Bacteria</taxon>
        <taxon>Bacillati</taxon>
        <taxon>Bacillota</taxon>
        <taxon>Bacilli</taxon>
        <taxon>Bacillales</taxon>
        <taxon>Paenibacillaceae</taxon>
        <taxon>Paenibacillus</taxon>
    </lineage>
</organism>
<dbReference type="RefSeq" id="WP_160041847.1">
    <property type="nucleotide sequence ID" value="NZ_BORQ01000001.1"/>
</dbReference>
<keyword evidence="2" id="KW-1185">Reference proteome</keyword>
<gene>
    <name evidence="1" type="ORF">J2TS6_01200</name>
</gene>
<accession>A0A919XC81</accession>
<evidence type="ECO:0000313" key="1">
    <source>
        <dbReference type="EMBL" id="GIO28979.1"/>
    </source>
</evidence>
<protein>
    <submittedName>
        <fullName evidence="1">Uncharacterized protein</fullName>
    </submittedName>
</protein>
<evidence type="ECO:0000313" key="2">
    <source>
        <dbReference type="Proteomes" id="UP000679779"/>
    </source>
</evidence>
<dbReference type="AlphaFoldDB" id="A0A919XC81"/>
<proteinExistence type="predicted"/>
<dbReference type="Proteomes" id="UP000679779">
    <property type="component" value="Unassembled WGS sequence"/>
</dbReference>
<dbReference type="EMBL" id="BORQ01000001">
    <property type="protein sequence ID" value="GIO28979.1"/>
    <property type="molecule type" value="Genomic_DNA"/>
</dbReference>
<name>A0A919XC81_9BACL</name>
<sequence>MSHPAIEQTKSLLPTGQDASIADRNTMSSFATFRMCPGCSEAALLSLLEVFLF</sequence>
<reference evidence="1" key="1">
    <citation type="submission" date="2021-03" db="EMBL/GenBank/DDBJ databases">
        <title>Antimicrobial resistance genes in bacteria isolated from Japanese honey, and their potential for conferring macrolide and lincosamide resistance in the American foulbrood pathogen Paenibacillus larvae.</title>
        <authorList>
            <person name="Okamoto M."/>
            <person name="Kumagai M."/>
            <person name="Kanamori H."/>
            <person name="Takamatsu D."/>
        </authorList>
    </citation>
    <scope>NUCLEOTIDE SEQUENCE</scope>
    <source>
        <strain evidence="1">J2TS6</strain>
    </source>
</reference>
<comment type="caution">
    <text evidence="1">The sequence shown here is derived from an EMBL/GenBank/DDBJ whole genome shotgun (WGS) entry which is preliminary data.</text>
</comment>